<dbReference type="Proteomes" id="UP000683925">
    <property type="component" value="Unassembled WGS sequence"/>
</dbReference>
<keyword evidence="2" id="KW-1185">Reference proteome</keyword>
<name>A0A8S1YT16_PAROT</name>
<accession>A0A8S1YT16</accession>
<dbReference type="AlphaFoldDB" id="A0A8S1YT16"/>
<reference evidence="1" key="1">
    <citation type="submission" date="2021-01" db="EMBL/GenBank/DDBJ databases">
        <authorList>
            <consortium name="Genoscope - CEA"/>
            <person name="William W."/>
        </authorList>
    </citation>
    <scope>NUCLEOTIDE SEQUENCE</scope>
</reference>
<evidence type="ECO:0000313" key="1">
    <source>
        <dbReference type="EMBL" id="CAD8215504.1"/>
    </source>
</evidence>
<gene>
    <name evidence="1" type="ORF">POCTA_138.1.T2750005</name>
</gene>
<proteinExistence type="predicted"/>
<evidence type="ECO:0000313" key="2">
    <source>
        <dbReference type="Proteomes" id="UP000683925"/>
    </source>
</evidence>
<comment type="caution">
    <text evidence="1">The sequence shown here is derived from an EMBL/GenBank/DDBJ whole genome shotgun (WGS) entry which is preliminary data.</text>
</comment>
<organism evidence="1 2">
    <name type="scientific">Paramecium octaurelia</name>
    <dbReference type="NCBI Taxonomy" id="43137"/>
    <lineage>
        <taxon>Eukaryota</taxon>
        <taxon>Sar</taxon>
        <taxon>Alveolata</taxon>
        <taxon>Ciliophora</taxon>
        <taxon>Intramacronucleata</taxon>
        <taxon>Oligohymenophorea</taxon>
        <taxon>Peniculida</taxon>
        <taxon>Parameciidae</taxon>
        <taxon>Paramecium</taxon>
    </lineage>
</organism>
<sequence length="174" mass="20570">MQLKFILNNVTPKFLKYGVRDEIRNSIINYKDNIPKKFHKYQNLQAKMHKYQETSKYIILIAPIFIKYIQSNLIYFQINACNQNSISQSCLRHIFAIILSTRSNFINKQLLFAKNNSREGTNLICIIYLKNEPIIQLINVVTLTTEAQEVEHKCRHQDLVRFPNKQPKILRNNS</sequence>
<protein>
    <submittedName>
        <fullName evidence="1">Uncharacterized protein</fullName>
    </submittedName>
</protein>
<dbReference type="EMBL" id="CAJJDP010000279">
    <property type="protein sequence ID" value="CAD8215504.1"/>
    <property type="molecule type" value="Genomic_DNA"/>
</dbReference>